<evidence type="ECO:0000256" key="2">
    <source>
        <dbReference type="SAM" id="Phobius"/>
    </source>
</evidence>
<proteinExistence type="predicted"/>
<feature type="transmembrane region" description="Helical" evidence="2">
    <location>
        <begin position="94"/>
        <end position="115"/>
    </location>
</feature>
<feature type="transmembrane region" description="Helical" evidence="2">
    <location>
        <begin position="69"/>
        <end position="88"/>
    </location>
</feature>
<gene>
    <name evidence="3" type="ORF">K443DRAFT_683368</name>
</gene>
<feature type="region of interest" description="Disordered" evidence="1">
    <location>
        <begin position="191"/>
        <end position="213"/>
    </location>
</feature>
<reference evidence="3 4" key="1">
    <citation type="submission" date="2014-04" db="EMBL/GenBank/DDBJ databases">
        <authorList>
            <consortium name="DOE Joint Genome Institute"/>
            <person name="Kuo A."/>
            <person name="Kohler A."/>
            <person name="Nagy L.G."/>
            <person name="Floudas D."/>
            <person name="Copeland A."/>
            <person name="Barry K.W."/>
            <person name="Cichocki N."/>
            <person name="Veneault-Fourrey C."/>
            <person name="LaButti K."/>
            <person name="Lindquist E.A."/>
            <person name="Lipzen A."/>
            <person name="Lundell T."/>
            <person name="Morin E."/>
            <person name="Murat C."/>
            <person name="Sun H."/>
            <person name="Tunlid A."/>
            <person name="Henrissat B."/>
            <person name="Grigoriev I.V."/>
            <person name="Hibbett D.S."/>
            <person name="Martin F."/>
            <person name="Nordberg H.P."/>
            <person name="Cantor M.N."/>
            <person name="Hua S.X."/>
        </authorList>
    </citation>
    <scope>NUCLEOTIDE SEQUENCE [LARGE SCALE GENOMIC DNA]</scope>
    <source>
        <strain evidence="3 4">LaAM-08-1</strain>
    </source>
</reference>
<dbReference type="EMBL" id="KN838772">
    <property type="protein sequence ID" value="KIJ94973.1"/>
    <property type="molecule type" value="Genomic_DNA"/>
</dbReference>
<accession>A0A0C9X135</accession>
<evidence type="ECO:0000313" key="4">
    <source>
        <dbReference type="Proteomes" id="UP000054477"/>
    </source>
</evidence>
<dbReference type="OrthoDB" id="5427664at2759"/>
<sequence length="213" mass="23338">MSVLKKGMGTDEAGFVGRTVFSLPYWFWNGFGLYVWVHAKRFGSQPECNAATKIIVFGRELSATGSGRVISLVFFSISATGILSPPVITIVGVNLLLLFLVKAFLPLMGCFTHRLSAGLRAAAKIHLGNINFMLIFIVQWIFVVVTIEQTIQRNPVIHSGPRFPISFGQIFPVVTIGACLVSIYNDLQESRREPPINQGNDPNDPGTSIKADV</sequence>
<dbReference type="Proteomes" id="UP000054477">
    <property type="component" value="Unassembled WGS sequence"/>
</dbReference>
<keyword evidence="4" id="KW-1185">Reference proteome</keyword>
<keyword evidence="2" id="KW-0812">Transmembrane</keyword>
<dbReference type="AlphaFoldDB" id="A0A0C9X135"/>
<protein>
    <submittedName>
        <fullName evidence="3">Uncharacterized protein</fullName>
    </submittedName>
</protein>
<evidence type="ECO:0000256" key="1">
    <source>
        <dbReference type="SAM" id="MobiDB-lite"/>
    </source>
</evidence>
<keyword evidence="2" id="KW-1133">Transmembrane helix</keyword>
<feature type="transmembrane region" description="Helical" evidence="2">
    <location>
        <begin position="127"/>
        <end position="147"/>
    </location>
</feature>
<feature type="transmembrane region" description="Helical" evidence="2">
    <location>
        <begin position="167"/>
        <end position="184"/>
    </location>
</feature>
<reference evidence="4" key="2">
    <citation type="submission" date="2015-01" db="EMBL/GenBank/DDBJ databases">
        <title>Evolutionary Origins and Diversification of the Mycorrhizal Mutualists.</title>
        <authorList>
            <consortium name="DOE Joint Genome Institute"/>
            <consortium name="Mycorrhizal Genomics Consortium"/>
            <person name="Kohler A."/>
            <person name="Kuo A."/>
            <person name="Nagy L.G."/>
            <person name="Floudas D."/>
            <person name="Copeland A."/>
            <person name="Barry K.W."/>
            <person name="Cichocki N."/>
            <person name="Veneault-Fourrey C."/>
            <person name="LaButti K."/>
            <person name="Lindquist E.A."/>
            <person name="Lipzen A."/>
            <person name="Lundell T."/>
            <person name="Morin E."/>
            <person name="Murat C."/>
            <person name="Riley R."/>
            <person name="Ohm R."/>
            <person name="Sun H."/>
            <person name="Tunlid A."/>
            <person name="Henrissat B."/>
            <person name="Grigoriev I.V."/>
            <person name="Hibbett D.S."/>
            <person name="Martin F."/>
        </authorList>
    </citation>
    <scope>NUCLEOTIDE SEQUENCE [LARGE SCALE GENOMIC DNA]</scope>
    <source>
        <strain evidence="4">LaAM-08-1</strain>
    </source>
</reference>
<feature type="transmembrane region" description="Helical" evidence="2">
    <location>
        <begin position="20"/>
        <end position="37"/>
    </location>
</feature>
<dbReference type="HOGENOM" id="CLU_1098643_0_0_1"/>
<name>A0A0C9X135_9AGAR</name>
<organism evidence="3 4">
    <name type="scientific">Laccaria amethystina LaAM-08-1</name>
    <dbReference type="NCBI Taxonomy" id="1095629"/>
    <lineage>
        <taxon>Eukaryota</taxon>
        <taxon>Fungi</taxon>
        <taxon>Dikarya</taxon>
        <taxon>Basidiomycota</taxon>
        <taxon>Agaricomycotina</taxon>
        <taxon>Agaricomycetes</taxon>
        <taxon>Agaricomycetidae</taxon>
        <taxon>Agaricales</taxon>
        <taxon>Agaricineae</taxon>
        <taxon>Hydnangiaceae</taxon>
        <taxon>Laccaria</taxon>
    </lineage>
</organism>
<evidence type="ECO:0000313" key="3">
    <source>
        <dbReference type="EMBL" id="KIJ94973.1"/>
    </source>
</evidence>
<keyword evidence="2" id="KW-0472">Membrane</keyword>